<feature type="binding site" evidence="9">
    <location>
        <position position="85"/>
    </location>
    <ligand>
        <name>(6S)-5-formyl-5,6,7,8-tetrahydrofolate</name>
        <dbReference type="ChEBI" id="CHEBI:57457"/>
    </ligand>
</feature>
<keyword evidence="6 9" id="KW-0460">Magnesium</keyword>
<dbReference type="InterPro" id="IPR027417">
    <property type="entry name" value="P-loop_NTPase"/>
</dbReference>
<comment type="cofactor">
    <cofactor evidence="9">
        <name>K(+)</name>
        <dbReference type="ChEBI" id="CHEBI:29103"/>
    </cofactor>
    <text evidence="9">Binds 1 potassium ion per subunit.</text>
</comment>
<dbReference type="PROSITE" id="PS51709">
    <property type="entry name" value="G_TRME"/>
    <property type="match status" value="1"/>
</dbReference>
<dbReference type="InterPro" id="IPR027266">
    <property type="entry name" value="TrmE/GcvT-like"/>
</dbReference>
<dbReference type="InterPro" id="IPR027368">
    <property type="entry name" value="MnmE_dom2"/>
</dbReference>
<dbReference type="EMBL" id="WACR01000003">
    <property type="protein sequence ID" value="KAB1065143.1"/>
    <property type="molecule type" value="Genomic_DNA"/>
</dbReference>
<sequence length="461" mass="50585">MHSNTEDTICALASGSGPAAISVIRISGPKAIEICNTIFKGKDLNKVDSHTIHFGTIREDDVLVDEVLVSVFKGPNSYTGEDVIELSCHGSPYIRQKIINLLLDHGARSANAGEFTLRAFMNKKMDLSQAEAVADLISSESEASHKLAMQQMRGGFSSEIGKLREELINFASLIELELDFSEEDVEFADRSELKDLILKVHKLAQGLIESFKVGNVLKNGVPVVIAGKPNAGKSTLLNQILKEERAIVSSVEGTTRDTIEDEAVLNGVIFRFIDTAGIRETQDEVEAIGVKKTLEQIETAAIVVYMFDVNTFTPSTLRDVIKELEEPLSRNGAKLLLVGNKIDQQDEETVRAQYKDFDDMILISAKDNQNVEKLSNKLVDLIETQEVSSSDVMVTNSRHYEALTKADASLMNALKGLETGITGDFIATDIRQSLHYLGEITGQITTDDLLGNIFSNFCIGK</sequence>
<feature type="binding site" evidence="9">
    <location>
        <position position="25"/>
    </location>
    <ligand>
        <name>(6S)-5-formyl-5,6,7,8-tetrahydrofolate</name>
        <dbReference type="ChEBI" id="CHEBI:57457"/>
    </ligand>
</feature>
<dbReference type="AlphaFoldDB" id="A0A6N6M605"/>
<dbReference type="HAMAP" id="MF_00379">
    <property type="entry name" value="GTPase_MnmE"/>
    <property type="match status" value="1"/>
</dbReference>
<comment type="caution">
    <text evidence="9">Lacks conserved residue(s) required for the propagation of feature annotation.</text>
</comment>
<evidence type="ECO:0000256" key="7">
    <source>
        <dbReference type="ARBA" id="ARBA00022958"/>
    </source>
</evidence>
<gene>
    <name evidence="9 12" type="primary">mnmE</name>
    <name evidence="9" type="synonym">trmE</name>
    <name evidence="12" type="ORF">F3059_04110</name>
</gene>
<evidence type="ECO:0000256" key="6">
    <source>
        <dbReference type="ARBA" id="ARBA00022842"/>
    </source>
</evidence>
<feature type="binding site" evidence="9">
    <location>
        <position position="234"/>
    </location>
    <ligand>
        <name>Mg(2+)</name>
        <dbReference type="ChEBI" id="CHEBI:18420"/>
    </ligand>
</feature>
<dbReference type="GO" id="GO:0003924">
    <property type="term" value="F:GTPase activity"/>
    <property type="evidence" value="ECO:0007669"/>
    <property type="project" value="UniProtKB-UniRule"/>
</dbReference>
<dbReference type="SUPFAM" id="SSF52540">
    <property type="entry name" value="P-loop containing nucleoside triphosphate hydrolases"/>
    <property type="match status" value="1"/>
</dbReference>
<dbReference type="GO" id="GO:0005829">
    <property type="term" value="C:cytosol"/>
    <property type="evidence" value="ECO:0007669"/>
    <property type="project" value="TreeGrafter"/>
</dbReference>
<proteinExistence type="inferred from homology"/>
<dbReference type="RefSeq" id="WP_151166772.1">
    <property type="nucleotide sequence ID" value="NZ_WACR01000003.1"/>
</dbReference>
<comment type="subcellular location">
    <subcellularLocation>
        <location evidence="9">Cytoplasm</location>
    </subcellularLocation>
</comment>
<dbReference type="GO" id="GO:0002098">
    <property type="term" value="P:tRNA wobble uridine modification"/>
    <property type="evidence" value="ECO:0007669"/>
    <property type="project" value="TreeGrafter"/>
</dbReference>
<evidence type="ECO:0000256" key="1">
    <source>
        <dbReference type="ARBA" id="ARBA00011043"/>
    </source>
</evidence>
<dbReference type="InterPro" id="IPR025867">
    <property type="entry name" value="MnmE_helical"/>
</dbReference>
<dbReference type="Gene3D" id="1.20.120.430">
    <property type="entry name" value="tRNA modification GTPase MnmE domain 2"/>
    <property type="match status" value="1"/>
</dbReference>
<evidence type="ECO:0000256" key="4">
    <source>
        <dbReference type="ARBA" id="ARBA00022741"/>
    </source>
</evidence>
<dbReference type="SUPFAM" id="SSF116878">
    <property type="entry name" value="TrmE connector domain"/>
    <property type="match status" value="1"/>
</dbReference>
<evidence type="ECO:0000256" key="2">
    <source>
        <dbReference type="ARBA" id="ARBA00022694"/>
    </source>
</evidence>
<dbReference type="Proteomes" id="UP000435357">
    <property type="component" value="Unassembled WGS sequence"/>
</dbReference>
<dbReference type="Pfam" id="PF12631">
    <property type="entry name" value="MnmE_helical"/>
    <property type="match status" value="1"/>
</dbReference>
<dbReference type="NCBIfam" id="TIGR00450">
    <property type="entry name" value="mnmE_trmE_thdF"/>
    <property type="match status" value="1"/>
</dbReference>
<dbReference type="Pfam" id="PF10396">
    <property type="entry name" value="TrmE_N"/>
    <property type="match status" value="1"/>
</dbReference>
<feature type="binding site" evidence="9">
    <location>
        <position position="124"/>
    </location>
    <ligand>
        <name>(6S)-5-formyl-5,6,7,8-tetrahydrofolate</name>
        <dbReference type="ChEBI" id="CHEBI:57457"/>
    </ligand>
</feature>
<keyword evidence="4 9" id="KW-0547">Nucleotide-binding</keyword>
<dbReference type="CDD" id="cd14858">
    <property type="entry name" value="TrmE_N"/>
    <property type="match status" value="1"/>
</dbReference>
<dbReference type="InterPro" id="IPR005225">
    <property type="entry name" value="Small_GTP-bd"/>
</dbReference>
<evidence type="ECO:0000259" key="11">
    <source>
        <dbReference type="PROSITE" id="PS51709"/>
    </source>
</evidence>
<dbReference type="GO" id="GO:0046872">
    <property type="term" value="F:metal ion binding"/>
    <property type="evidence" value="ECO:0007669"/>
    <property type="project" value="UniProtKB-KW"/>
</dbReference>
<comment type="caution">
    <text evidence="12">The sequence shown here is derived from an EMBL/GenBank/DDBJ whole genome shotgun (WGS) entry which is preliminary data.</text>
</comment>
<dbReference type="NCBIfam" id="TIGR00231">
    <property type="entry name" value="small_GTP"/>
    <property type="match status" value="1"/>
</dbReference>
<dbReference type="GO" id="GO:0042802">
    <property type="term" value="F:identical protein binding"/>
    <property type="evidence" value="ECO:0007669"/>
    <property type="project" value="UniProtKB-ARBA"/>
</dbReference>
<reference evidence="12 13" key="1">
    <citation type="submission" date="2019-09" db="EMBL/GenBank/DDBJ databases">
        <title>Genomes of Cryomorphaceae.</title>
        <authorList>
            <person name="Bowman J.P."/>
        </authorList>
    </citation>
    <scope>NUCLEOTIDE SEQUENCE [LARGE SCALE GENOMIC DNA]</scope>
    <source>
        <strain evidence="12 13">KCTC 52047</strain>
    </source>
</reference>
<evidence type="ECO:0000313" key="12">
    <source>
        <dbReference type="EMBL" id="KAB1065143.1"/>
    </source>
</evidence>
<feature type="binding site" evidence="9">
    <location>
        <position position="249"/>
    </location>
    <ligand>
        <name>K(+)</name>
        <dbReference type="ChEBI" id="CHEBI:29103"/>
    </ligand>
</feature>
<keyword evidence="8 9" id="KW-0342">GTP-binding</keyword>
<feature type="binding site" evidence="9">
    <location>
        <position position="251"/>
    </location>
    <ligand>
        <name>K(+)</name>
        <dbReference type="ChEBI" id="CHEBI:29103"/>
    </ligand>
</feature>
<evidence type="ECO:0000256" key="8">
    <source>
        <dbReference type="ARBA" id="ARBA00023134"/>
    </source>
</evidence>
<dbReference type="InterPro" id="IPR031168">
    <property type="entry name" value="G_TrmE"/>
</dbReference>
<feature type="binding site" evidence="9">
    <location>
        <position position="254"/>
    </location>
    <ligand>
        <name>K(+)</name>
        <dbReference type="ChEBI" id="CHEBI:29103"/>
    </ligand>
</feature>
<keyword evidence="3 9" id="KW-0479">Metal-binding</keyword>
<evidence type="ECO:0000313" key="13">
    <source>
        <dbReference type="Proteomes" id="UP000435357"/>
    </source>
</evidence>
<evidence type="ECO:0000256" key="3">
    <source>
        <dbReference type="ARBA" id="ARBA00022723"/>
    </source>
</evidence>
<dbReference type="Gene3D" id="3.30.1360.120">
    <property type="entry name" value="Probable tRNA modification gtpase trme, domain 1"/>
    <property type="match status" value="1"/>
</dbReference>
<dbReference type="InterPro" id="IPR006073">
    <property type="entry name" value="GTP-bd"/>
</dbReference>
<dbReference type="CDD" id="cd04164">
    <property type="entry name" value="trmE"/>
    <property type="match status" value="1"/>
</dbReference>
<feature type="binding site" evidence="9">
    <location>
        <begin position="230"/>
        <end position="235"/>
    </location>
    <ligand>
        <name>GTP</name>
        <dbReference type="ChEBI" id="CHEBI:37565"/>
    </ligand>
</feature>
<feature type="binding site" evidence="9">
    <location>
        <position position="461"/>
    </location>
    <ligand>
        <name>(6S)-5-formyl-5,6,7,8-tetrahydrofolate</name>
        <dbReference type="ChEBI" id="CHEBI:57457"/>
    </ligand>
</feature>
<dbReference type="GO" id="GO:0030488">
    <property type="term" value="P:tRNA methylation"/>
    <property type="evidence" value="ECO:0007669"/>
    <property type="project" value="TreeGrafter"/>
</dbReference>
<comment type="subunit">
    <text evidence="9">Homodimer. Heterotetramer of two MnmE and two MnmG subunits.</text>
</comment>
<evidence type="ECO:0000256" key="10">
    <source>
        <dbReference type="RuleBase" id="RU003313"/>
    </source>
</evidence>
<dbReference type="OrthoDB" id="9805918at2"/>
<dbReference type="InterPro" id="IPR018948">
    <property type="entry name" value="GTP-bd_TrmE_N"/>
</dbReference>
<evidence type="ECO:0000256" key="5">
    <source>
        <dbReference type="ARBA" id="ARBA00022801"/>
    </source>
</evidence>
<dbReference type="GO" id="GO:0005525">
    <property type="term" value="F:GTP binding"/>
    <property type="evidence" value="ECO:0007669"/>
    <property type="project" value="UniProtKB-UniRule"/>
</dbReference>
<keyword evidence="7 9" id="KW-0630">Potassium</keyword>
<dbReference type="PANTHER" id="PTHR42714:SF2">
    <property type="entry name" value="TRNA MODIFICATION GTPASE GTPBP3, MITOCHONDRIAL"/>
    <property type="match status" value="1"/>
</dbReference>
<dbReference type="Gene3D" id="3.40.50.300">
    <property type="entry name" value="P-loop containing nucleotide triphosphate hydrolases"/>
    <property type="match status" value="1"/>
</dbReference>
<dbReference type="PANTHER" id="PTHR42714">
    <property type="entry name" value="TRNA MODIFICATION GTPASE GTPBP3"/>
    <property type="match status" value="1"/>
</dbReference>
<comment type="function">
    <text evidence="9">Exhibits a very high intrinsic GTPase hydrolysis rate. Involved in the addition of a carboxymethylaminomethyl (cmnm) group at the wobble position (U34) of certain tRNAs, forming tRNA-cmnm(5)s(2)U34.</text>
</comment>
<keyword evidence="9" id="KW-0963">Cytoplasm</keyword>
<feature type="binding site" evidence="9">
    <location>
        <begin position="274"/>
        <end position="277"/>
    </location>
    <ligand>
        <name>GTP</name>
        <dbReference type="ChEBI" id="CHEBI:37565"/>
    </ligand>
</feature>
<organism evidence="12 13">
    <name type="scientific">Salibacter halophilus</name>
    <dbReference type="NCBI Taxonomy" id="1803916"/>
    <lineage>
        <taxon>Bacteria</taxon>
        <taxon>Pseudomonadati</taxon>
        <taxon>Bacteroidota</taxon>
        <taxon>Flavobacteriia</taxon>
        <taxon>Flavobacteriales</taxon>
        <taxon>Salibacteraceae</taxon>
        <taxon>Salibacter</taxon>
    </lineage>
</organism>
<dbReference type="FunFam" id="3.30.1360.120:FF:000003">
    <property type="entry name" value="tRNA modification GTPase MnmE"/>
    <property type="match status" value="1"/>
</dbReference>
<accession>A0A6N6M605</accession>
<feature type="binding site" evidence="9">
    <location>
        <position position="230"/>
    </location>
    <ligand>
        <name>K(+)</name>
        <dbReference type="ChEBI" id="CHEBI:29103"/>
    </ligand>
</feature>
<keyword evidence="5 9" id="KW-0378">Hydrolase</keyword>
<dbReference type="EC" id="3.6.-.-" evidence="9"/>
<keyword evidence="13" id="KW-1185">Reference proteome</keyword>
<comment type="similarity">
    <text evidence="1 9 10">Belongs to the TRAFAC class TrmE-Era-EngA-EngB-Septin-like GTPase superfamily. TrmE GTPase family.</text>
</comment>
<feature type="binding site" evidence="9">
    <location>
        <position position="255"/>
    </location>
    <ligand>
        <name>Mg(2+)</name>
        <dbReference type="ChEBI" id="CHEBI:18420"/>
    </ligand>
</feature>
<dbReference type="InterPro" id="IPR004520">
    <property type="entry name" value="GTPase_MnmE"/>
</dbReference>
<dbReference type="Pfam" id="PF01926">
    <property type="entry name" value="MMR_HSR1"/>
    <property type="match status" value="1"/>
</dbReference>
<keyword evidence="2 9" id="KW-0819">tRNA processing</keyword>
<name>A0A6N6M605_9FLAO</name>
<dbReference type="NCBIfam" id="NF003661">
    <property type="entry name" value="PRK05291.1-3"/>
    <property type="match status" value="1"/>
</dbReference>
<feature type="binding site" evidence="9">
    <location>
        <begin position="249"/>
        <end position="255"/>
    </location>
    <ligand>
        <name>GTP</name>
        <dbReference type="ChEBI" id="CHEBI:37565"/>
    </ligand>
</feature>
<evidence type="ECO:0000256" key="9">
    <source>
        <dbReference type="HAMAP-Rule" id="MF_00379"/>
    </source>
</evidence>
<feature type="domain" description="TrmE-type G" evidence="11">
    <location>
        <begin position="220"/>
        <end position="383"/>
    </location>
</feature>
<protein>
    <recommendedName>
        <fullName evidence="9">tRNA modification GTPase MnmE</fullName>
        <ecNumber evidence="9">3.6.-.-</ecNumber>
    </recommendedName>
</protein>